<feature type="region of interest" description="Disordered" evidence="1">
    <location>
        <begin position="281"/>
        <end position="310"/>
    </location>
</feature>
<dbReference type="Proteomes" id="UP000594454">
    <property type="component" value="Chromosome 3"/>
</dbReference>
<feature type="compositionally biased region" description="Basic and acidic residues" evidence="1">
    <location>
        <begin position="167"/>
        <end position="210"/>
    </location>
</feature>
<reference evidence="2 3" key="1">
    <citation type="submission" date="2020-11" db="EMBL/GenBank/DDBJ databases">
        <authorList>
            <person name="Wallbank WR R."/>
            <person name="Pardo Diaz C."/>
            <person name="Kozak K."/>
            <person name="Martin S."/>
            <person name="Jiggins C."/>
            <person name="Moest M."/>
            <person name="Warren A I."/>
            <person name="Generalovic N T."/>
            <person name="Byers J.R.P. K."/>
            <person name="Montejo-Kovacevich G."/>
            <person name="Yen C E."/>
        </authorList>
    </citation>
    <scope>NUCLEOTIDE SEQUENCE [LARGE SCALE GENOMIC DNA]</scope>
</reference>
<feature type="compositionally biased region" description="Polar residues" evidence="1">
    <location>
        <begin position="41"/>
        <end position="50"/>
    </location>
</feature>
<feature type="compositionally biased region" description="Basic and acidic residues" evidence="1">
    <location>
        <begin position="76"/>
        <end position="124"/>
    </location>
</feature>
<evidence type="ECO:0000313" key="3">
    <source>
        <dbReference type="Proteomes" id="UP000594454"/>
    </source>
</evidence>
<dbReference type="InParanoid" id="A0A7R8UNS1"/>
<gene>
    <name evidence="2" type="ORF">HERILL_LOCUS7148</name>
</gene>
<dbReference type="OrthoDB" id="8048461at2759"/>
<proteinExistence type="predicted"/>
<feature type="region of interest" description="Disordered" evidence="1">
    <location>
        <begin position="1"/>
        <end position="236"/>
    </location>
</feature>
<feature type="compositionally biased region" description="Basic and acidic residues" evidence="1">
    <location>
        <begin position="286"/>
        <end position="302"/>
    </location>
</feature>
<feature type="region of interest" description="Disordered" evidence="1">
    <location>
        <begin position="505"/>
        <end position="525"/>
    </location>
</feature>
<keyword evidence="3" id="KW-1185">Reference proteome</keyword>
<dbReference type="AlphaFoldDB" id="A0A7R8UNS1"/>
<dbReference type="OMA" id="CTNTSMN"/>
<dbReference type="EMBL" id="LR899011">
    <property type="protein sequence ID" value="CAD7084243.1"/>
    <property type="molecule type" value="Genomic_DNA"/>
</dbReference>
<evidence type="ECO:0000313" key="2">
    <source>
        <dbReference type="EMBL" id="CAD7084243.1"/>
    </source>
</evidence>
<sequence length="525" mass="57382">MSLQISKTPAGSAVDQRHLSLTPKDAKNSKTCTNGHDKSTSGENAAQSKSVKSDDVAAKQIEDKSKSQNEAAKTNHKPENGSAKEQDKKTPSKGEDKDDSKPNSEKVKSESKAKRESPKVKSESPKTVSSLKVDSVPKSEKEKVKNELKTVSERKTRKDSSNGIETSKAEQVPKSKAENEISKHLPTPKTEKNETAKAKPAEKLESESNAKTENLTPNETPLNGEKVATAEKTQSETIALETAVEKTGSTVDEEMATLAVDSELDVVENKLTGKILKLKSTPHKTNATEKSKGKTKAAEKTPKQVVADSPVSATIRSEELRTRPSLGHISGRRSFRNLPAMPPRRYNHEVYRPITTELDNSSSSLNVTVGSEVAADNSFSFLGFGRKREYTESVDTQSTQSDNSAKTPKRARLDIGLLNIVKTPITMLRSRFSKVAMHCSTPNAQSREGSDEDGVENVSVIDVEEPANQLAMNEPNSLPEDLSNKRPKDKDECFDERAKEALQMDVGNEVVENPGDTKRKNCNIM</sequence>
<feature type="compositionally biased region" description="Basic and acidic residues" evidence="1">
    <location>
        <begin position="51"/>
        <end position="67"/>
    </location>
</feature>
<feature type="region of interest" description="Disordered" evidence="1">
    <location>
        <begin position="468"/>
        <end position="493"/>
    </location>
</feature>
<dbReference type="FunCoup" id="A0A7R8UNS1">
    <property type="interactions" value="69"/>
</dbReference>
<feature type="compositionally biased region" description="Polar residues" evidence="1">
    <location>
        <begin position="211"/>
        <end position="221"/>
    </location>
</feature>
<accession>A0A7R8UNS1</accession>
<name>A0A7R8UNS1_HERIL</name>
<feature type="compositionally biased region" description="Basic and acidic residues" evidence="1">
    <location>
        <begin position="135"/>
        <end position="160"/>
    </location>
</feature>
<organism evidence="2 3">
    <name type="scientific">Hermetia illucens</name>
    <name type="common">Black soldier fly</name>
    <dbReference type="NCBI Taxonomy" id="343691"/>
    <lineage>
        <taxon>Eukaryota</taxon>
        <taxon>Metazoa</taxon>
        <taxon>Ecdysozoa</taxon>
        <taxon>Arthropoda</taxon>
        <taxon>Hexapoda</taxon>
        <taxon>Insecta</taxon>
        <taxon>Pterygota</taxon>
        <taxon>Neoptera</taxon>
        <taxon>Endopterygota</taxon>
        <taxon>Diptera</taxon>
        <taxon>Brachycera</taxon>
        <taxon>Stratiomyomorpha</taxon>
        <taxon>Stratiomyidae</taxon>
        <taxon>Hermetiinae</taxon>
        <taxon>Hermetia</taxon>
    </lineage>
</organism>
<protein>
    <submittedName>
        <fullName evidence="2">Uncharacterized protein</fullName>
    </submittedName>
</protein>
<evidence type="ECO:0000256" key="1">
    <source>
        <dbReference type="SAM" id="MobiDB-lite"/>
    </source>
</evidence>
<feature type="compositionally biased region" description="Basic and acidic residues" evidence="1">
    <location>
        <begin position="482"/>
        <end position="493"/>
    </location>
</feature>